<keyword evidence="3" id="KW-0479">Metal-binding</keyword>
<evidence type="ECO:0000256" key="8">
    <source>
        <dbReference type="RuleBase" id="RU000683"/>
    </source>
</evidence>
<dbReference type="Proteomes" id="UP001161325">
    <property type="component" value="Unassembled WGS sequence"/>
</dbReference>
<keyword evidence="4 8" id="KW-0058">Aromatic hydrocarbons catabolism</keyword>
<dbReference type="PROSITE" id="PS00082">
    <property type="entry name" value="EXTRADIOL_DIOXYGENAS"/>
    <property type="match status" value="1"/>
</dbReference>
<comment type="caution">
    <text evidence="10">The sequence shown here is derived from an EMBL/GenBank/DDBJ whole genome shotgun (WGS) entry which is preliminary data.</text>
</comment>
<sequence>MTDADHDAPLLAGAELDHVEVFVPDRAAAAAWYARVLGLRPIARWAHWATPRGPLMLGAGGAMIALFERTPCAARDGVEHHRVALRVGAAAFRAFVARAASGPVYDAAGAPLAELTPVDHGQAHSVYFCDPWGNRCEVTTYEPQESRPDSQE</sequence>
<dbReference type="SUPFAM" id="SSF54593">
    <property type="entry name" value="Glyoxalase/Bleomycin resistance protein/Dihydroxybiphenyl dioxygenase"/>
    <property type="match status" value="1"/>
</dbReference>
<evidence type="ECO:0000313" key="11">
    <source>
        <dbReference type="Proteomes" id="UP001161325"/>
    </source>
</evidence>
<protein>
    <recommendedName>
        <fullName evidence="9">VOC domain-containing protein</fullName>
    </recommendedName>
</protein>
<evidence type="ECO:0000256" key="4">
    <source>
        <dbReference type="ARBA" id="ARBA00022797"/>
    </source>
</evidence>
<evidence type="ECO:0000259" key="9">
    <source>
        <dbReference type="PROSITE" id="PS51819"/>
    </source>
</evidence>
<evidence type="ECO:0000256" key="3">
    <source>
        <dbReference type="ARBA" id="ARBA00022723"/>
    </source>
</evidence>
<feature type="domain" description="VOC" evidence="9">
    <location>
        <begin position="15"/>
        <end position="141"/>
    </location>
</feature>
<dbReference type="InterPro" id="IPR037523">
    <property type="entry name" value="VOC_core"/>
</dbReference>
<accession>A0AA37Q8Y9</accession>
<reference evidence="10" key="1">
    <citation type="submission" date="2022-08" db="EMBL/GenBank/DDBJ databases">
        <title>Draft genome sequencing of Roseisolibacter agri AW1220.</title>
        <authorList>
            <person name="Tobiishi Y."/>
            <person name="Tonouchi A."/>
        </authorList>
    </citation>
    <scope>NUCLEOTIDE SEQUENCE</scope>
    <source>
        <strain evidence="10">AW1220</strain>
    </source>
</reference>
<gene>
    <name evidence="10" type="ORF">rosag_24200</name>
</gene>
<evidence type="ECO:0000256" key="1">
    <source>
        <dbReference type="ARBA" id="ARBA00001954"/>
    </source>
</evidence>
<organism evidence="10 11">
    <name type="scientific">Roseisolibacter agri</name>
    <dbReference type="NCBI Taxonomy" id="2014610"/>
    <lineage>
        <taxon>Bacteria</taxon>
        <taxon>Pseudomonadati</taxon>
        <taxon>Gemmatimonadota</taxon>
        <taxon>Gemmatimonadia</taxon>
        <taxon>Gemmatimonadales</taxon>
        <taxon>Gemmatimonadaceae</taxon>
        <taxon>Roseisolibacter</taxon>
    </lineage>
</organism>
<comment type="cofactor">
    <cofactor evidence="1 8">
        <name>Fe(2+)</name>
        <dbReference type="ChEBI" id="CHEBI:29033"/>
    </cofactor>
</comment>
<proteinExistence type="inferred from homology"/>
<evidence type="ECO:0000256" key="5">
    <source>
        <dbReference type="ARBA" id="ARBA00022964"/>
    </source>
</evidence>
<keyword evidence="11" id="KW-1185">Reference proteome</keyword>
<dbReference type="RefSeq" id="WP_284350367.1">
    <property type="nucleotide sequence ID" value="NZ_BRXS01000003.1"/>
</dbReference>
<comment type="similarity">
    <text evidence="2 8">Belongs to the extradiol ring-cleavage dioxygenase family.</text>
</comment>
<evidence type="ECO:0000256" key="6">
    <source>
        <dbReference type="ARBA" id="ARBA00023002"/>
    </source>
</evidence>
<dbReference type="AlphaFoldDB" id="A0AA37Q8Y9"/>
<keyword evidence="6 8" id="KW-0560">Oxidoreductase</keyword>
<evidence type="ECO:0000256" key="2">
    <source>
        <dbReference type="ARBA" id="ARBA00008784"/>
    </source>
</evidence>
<dbReference type="InterPro" id="IPR004360">
    <property type="entry name" value="Glyas_Fos-R_dOase_dom"/>
</dbReference>
<dbReference type="EMBL" id="BRXS01000003">
    <property type="protein sequence ID" value="GLC25907.1"/>
    <property type="molecule type" value="Genomic_DNA"/>
</dbReference>
<dbReference type="Pfam" id="PF00903">
    <property type="entry name" value="Glyoxalase"/>
    <property type="match status" value="1"/>
</dbReference>
<keyword evidence="7 8" id="KW-0408">Iron</keyword>
<keyword evidence="5 8" id="KW-0223">Dioxygenase</keyword>
<name>A0AA37Q8Y9_9BACT</name>
<dbReference type="InterPro" id="IPR000486">
    <property type="entry name" value="Xdiol_ring_cleave_dOase_1/2"/>
</dbReference>
<dbReference type="GO" id="GO:0008198">
    <property type="term" value="F:ferrous iron binding"/>
    <property type="evidence" value="ECO:0007669"/>
    <property type="project" value="InterPro"/>
</dbReference>
<dbReference type="Gene3D" id="3.10.180.10">
    <property type="entry name" value="2,3-Dihydroxybiphenyl 1,2-Dioxygenase, domain 1"/>
    <property type="match status" value="1"/>
</dbReference>
<dbReference type="GO" id="GO:0051213">
    <property type="term" value="F:dioxygenase activity"/>
    <property type="evidence" value="ECO:0007669"/>
    <property type="project" value="UniProtKB-KW"/>
</dbReference>
<dbReference type="InterPro" id="IPR029068">
    <property type="entry name" value="Glyas_Bleomycin-R_OHBP_Dase"/>
</dbReference>
<dbReference type="PROSITE" id="PS51819">
    <property type="entry name" value="VOC"/>
    <property type="match status" value="1"/>
</dbReference>
<evidence type="ECO:0000256" key="7">
    <source>
        <dbReference type="ARBA" id="ARBA00023004"/>
    </source>
</evidence>
<evidence type="ECO:0000313" key="10">
    <source>
        <dbReference type="EMBL" id="GLC25907.1"/>
    </source>
</evidence>